<feature type="transmembrane region" description="Helical" evidence="9">
    <location>
        <begin position="136"/>
        <end position="161"/>
    </location>
</feature>
<dbReference type="InterPro" id="IPR035906">
    <property type="entry name" value="MetI-like_sf"/>
</dbReference>
<dbReference type="PANTHER" id="PTHR43386">
    <property type="entry name" value="OLIGOPEPTIDE TRANSPORT SYSTEM PERMEASE PROTEIN APPC"/>
    <property type="match status" value="1"/>
</dbReference>
<keyword evidence="7 9" id="KW-1133">Transmembrane helix</keyword>
<dbReference type="CDD" id="cd06261">
    <property type="entry name" value="TM_PBP2"/>
    <property type="match status" value="1"/>
</dbReference>
<evidence type="ECO:0000256" key="9">
    <source>
        <dbReference type="RuleBase" id="RU363032"/>
    </source>
</evidence>
<dbReference type="Pfam" id="PF12911">
    <property type="entry name" value="OppC_N"/>
    <property type="match status" value="1"/>
</dbReference>
<reference evidence="11 12" key="1">
    <citation type="submission" date="2017-10" db="EMBL/GenBank/DDBJ databases">
        <authorList>
            <person name="Banno H."/>
            <person name="Chua N.-H."/>
        </authorList>
    </citation>
    <scope>NUCLEOTIDE SEQUENCE [LARGE SCALE GENOMIC DNA]</scope>
    <source>
        <strain evidence="11 12">YW11</strain>
    </source>
</reference>
<feature type="transmembrane region" description="Helical" evidence="9">
    <location>
        <begin position="89"/>
        <end position="115"/>
    </location>
</feature>
<dbReference type="Proteomes" id="UP000223527">
    <property type="component" value="Unassembled WGS sequence"/>
</dbReference>
<dbReference type="InterPro" id="IPR050366">
    <property type="entry name" value="BP-dependent_transpt_permease"/>
</dbReference>
<dbReference type="PANTHER" id="PTHR43386:SF1">
    <property type="entry name" value="D,D-DIPEPTIDE TRANSPORT SYSTEM PERMEASE PROTEIN DDPC-RELATED"/>
    <property type="match status" value="1"/>
</dbReference>
<keyword evidence="8 9" id="KW-0472">Membrane</keyword>
<dbReference type="GO" id="GO:0005886">
    <property type="term" value="C:plasma membrane"/>
    <property type="evidence" value="ECO:0007669"/>
    <property type="project" value="UniProtKB-SubCell"/>
</dbReference>
<evidence type="ECO:0000256" key="1">
    <source>
        <dbReference type="ARBA" id="ARBA00004651"/>
    </source>
</evidence>
<feature type="transmembrane region" description="Helical" evidence="9">
    <location>
        <begin position="213"/>
        <end position="234"/>
    </location>
</feature>
<keyword evidence="4 9" id="KW-0812">Transmembrane</keyword>
<dbReference type="AlphaFoldDB" id="A0A2C6ZDH1"/>
<feature type="transmembrane region" description="Helical" evidence="9">
    <location>
        <begin position="254"/>
        <end position="276"/>
    </location>
</feature>
<protein>
    <submittedName>
        <fullName evidence="11">D-ala-D-ala transporter subunit</fullName>
    </submittedName>
</protein>
<feature type="transmembrane region" description="Helical" evidence="9">
    <location>
        <begin position="24"/>
        <end position="46"/>
    </location>
</feature>
<evidence type="ECO:0000259" key="10">
    <source>
        <dbReference type="PROSITE" id="PS50928"/>
    </source>
</evidence>
<evidence type="ECO:0000256" key="6">
    <source>
        <dbReference type="ARBA" id="ARBA00022927"/>
    </source>
</evidence>
<evidence type="ECO:0000256" key="3">
    <source>
        <dbReference type="ARBA" id="ARBA00022475"/>
    </source>
</evidence>
<keyword evidence="12" id="KW-1185">Reference proteome</keyword>
<sequence>MSTSNSGFLAGAADIGRRLLRDRAALLGFALILLLVLAALFAPWLATHPTDVYEIHTARRLTPPGAEHWLGTDRMGADIYSRLLFGARITILIAVIAVGTAVLIGVPIGLVAGYYRNWFSDLLMRLSDIFLAVPQIVLAIAIAQTLGPSIENVILALSATYWPFWARLVYAETRSVKNETFVEAAIALGASAPRVMLLHILPNIASAIIVRTSIGMGATILTAAALGFLGLGAPPPTPEWGRTIAESREYLPEAWWYALAPGIAIFLVVMGFNLLGDGLRDILDPRIRRGGREP</sequence>
<comment type="subcellular location">
    <subcellularLocation>
        <location evidence="1 9">Cell membrane</location>
        <topology evidence="1 9">Multi-pass membrane protein</topology>
    </subcellularLocation>
</comment>
<keyword evidence="3" id="KW-1003">Cell membrane</keyword>
<dbReference type="Gene3D" id="1.10.3720.10">
    <property type="entry name" value="MetI-like"/>
    <property type="match status" value="1"/>
</dbReference>
<name>A0A2C6ZDH1_9PROT</name>
<organism evidence="11 12">
    <name type="scientific">Teichococcus rhizosphaerae</name>
    <dbReference type="NCBI Taxonomy" id="1335062"/>
    <lineage>
        <taxon>Bacteria</taxon>
        <taxon>Pseudomonadati</taxon>
        <taxon>Pseudomonadota</taxon>
        <taxon>Alphaproteobacteria</taxon>
        <taxon>Acetobacterales</taxon>
        <taxon>Roseomonadaceae</taxon>
        <taxon>Roseomonas</taxon>
    </lineage>
</organism>
<evidence type="ECO:0000256" key="4">
    <source>
        <dbReference type="ARBA" id="ARBA00022692"/>
    </source>
</evidence>
<feature type="domain" description="ABC transmembrane type-1" evidence="10">
    <location>
        <begin position="87"/>
        <end position="276"/>
    </location>
</feature>
<dbReference type="RefSeq" id="WP_099094261.1">
    <property type="nucleotide sequence ID" value="NZ_PDNU01000003.1"/>
</dbReference>
<dbReference type="SUPFAM" id="SSF161098">
    <property type="entry name" value="MetI-like"/>
    <property type="match status" value="1"/>
</dbReference>
<evidence type="ECO:0000313" key="11">
    <source>
        <dbReference type="EMBL" id="PHK96531.1"/>
    </source>
</evidence>
<evidence type="ECO:0000313" key="12">
    <source>
        <dbReference type="Proteomes" id="UP000223527"/>
    </source>
</evidence>
<accession>A0A2C6ZDH1</accession>
<proteinExistence type="inferred from homology"/>
<keyword evidence="6" id="KW-0653">Protein transport</keyword>
<evidence type="ECO:0000256" key="7">
    <source>
        <dbReference type="ARBA" id="ARBA00022989"/>
    </source>
</evidence>
<comment type="caution">
    <text evidence="11">The sequence shown here is derived from an EMBL/GenBank/DDBJ whole genome shotgun (WGS) entry which is preliminary data.</text>
</comment>
<dbReference type="PROSITE" id="PS50928">
    <property type="entry name" value="ABC_TM1"/>
    <property type="match status" value="1"/>
</dbReference>
<evidence type="ECO:0000256" key="2">
    <source>
        <dbReference type="ARBA" id="ARBA00022448"/>
    </source>
</evidence>
<dbReference type="InterPro" id="IPR025966">
    <property type="entry name" value="OppC_N"/>
</dbReference>
<dbReference type="OrthoDB" id="9774870at2"/>
<comment type="similarity">
    <text evidence="9">Belongs to the binding-protein-dependent transport system permease family.</text>
</comment>
<dbReference type="InterPro" id="IPR000515">
    <property type="entry name" value="MetI-like"/>
</dbReference>
<dbReference type="GO" id="GO:0055085">
    <property type="term" value="P:transmembrane transport"/>
    <property type="evidence" value="ECO:0007669"/>
    <property type="project" value="InterPro"/>
</dbReference>
<gene>
    <name evidence="11" type="ORF">CR162_04185</name>
</gene>
<evidence type="ECO:0000256" key="5">
    <source>
        <dbReference type="ARBA" id="ARBA00022856"/>
    </source>
</evidence>
<dbReference type="EMBL" id="PDNU01000003">
    <property type="protein sequence ID" value="PHK96531.1"/>
    <property type="molecule type" value="Genomic_DNA"/>
</dbReference>
<dbReference type="GO" id="GO:0015833">
    <property type="term" value="P:peptide transport"/>
    <property type="evidence" value="ECO:0007669"/>
    <property type="project" value="UniProtKB-KW"/>
</dbReference>
<evidence type="ECO:0000256" key="8">
    <source>
        <dbReference type="ARBA" id="ARBA00023136"/>
    </source>
</evidence>
<keyword evidence="2 9" id="KW-0813">Transport</keyword>
<dbReference type="GO" id="GO:0015031">
    <property type="term" value="P:protein transport"/>
    <property type="evidence" value="ECO:0007669"/>
    <property type="project" value="UniProtKB-KW"/>
</dbReference>
<dbReference type="Pfam" id="PF00528">
    <property type="entry name" value="BPD_transp_1"/>
    <property type="match status" value="1"/>
</dbReference>
<keyword evidence="5" id="KW-0571">Peptide transport</keyword>